<evidence type="ECO:0000256" key="5">
    <source>
        <dbReference type="ARBA" id="ARBA00022840"/>
    </source>
</evidence>
<dbReference type="CDD" id="cd18808">
    <property type="entry name" value="SF1_C_Upf1"/>
    <property type="match status" value="1"/>
</dbReference>
<keyword evidence="5" id="KW-0067">ATP-binding</keyword>
<protein>
    <submittedName>
        <fullName evidence="8 10">Regulator of nonsense transcripts 1</fullName>
    </submittedName>
</protein>
<dbReference type="GeneID" id="36382554"/>
<accession>A0A090LRJ2</accession>
<dbReference type="EMBL" id="LN609529">
    <property type="protein sequence ID" value="CEF70181.1"/>
    <property type="molecule type" value="Genomic_DNA"/>
</dbReference>
<dbReference type="Pfam" id="PF13086">
    <property type="entry name" value="AAA_11"/>
    <property type="match status" value="1"/>
</dbReference>
<dbReference type="OrthoDB" id="5813042at2759"/>
<dbReference type="InterPro" id="IPR050534">
    <property type="entry name" value="Coronavir_polyprotein_1ab"/>
</dbReference>
<feature type="domain" description="DNA2/NAM7 helicase-like C-terminal" evidence="7">
    <location>
        <begin position="531"/>
        <end position="709"/>
    </location>
</feature>
<dbReference type="SUPFAM" id="SSF52540">
    <property type="entry name" value="P-loop containing nucleoside triphosphate hydrolases"/>
    <property type="match status" value="1"/>
</dbReference>
<evidence type="ECO:0000313" key="10">
    <source>
        <dbReference type="WBParaSite" id="SRAE_2000481500.1"/>
    </source>
</evidence>
<dbReference type="PANTHER" id="PTHR43788:SF16">
    <property type="entry name" value="HELICASE WITH ZINC FINGER 2"/>
    <property type="match status" value="1"/>
</dbReference>
<dbReference type="InterPro" id="IPR027417">
    <property type="entry name" value="P-loop_NTPase"/>
</dbReference>
<proteinExistence type="inferred from homology"/>
<dbReference type="GO" id="GO:0043139">
    <property type="term" value="F:5'-3' DNA helicase activity"/>
    <property type="evidence" value="ECO:0007669"/>
    <property type="project" value="TreeGrafter"/>
</dbReference>
<dbReference type="Proteomes" id="UP000035682">
    <property type="component" value="Unplaced"/>
</dbReference>
<evidence type="ECO:0000256" key="2">
    <source>
        <dbReference type="ARBA" id="ARBA00022741"/>
    </source>
</evidence>
<evidence type="ECO:0000313" key="9">
    <source>
        <dbReference type="Proteomes" id="UP000035682"/>
    </source>
</evidence>
<dbReference type="InterPro" id="IPR041677">
    <property type="entry name" value="DNA2/NAM7_AAA_11"/>
</dbReference>
<dbReference type="PANTHER" id="PTHR43788">
    <property type="entry name" value="DNA2/NAM7 HELICASE FAMILY MEMBER"/>
    <property type="match status" value="1"/>
</dbReference>
<dbReference type="GO" id="GO:0005694">
    <property type="term" value="C:chromosome"/>
    <property type="evidence" value="ECO:0007669"/>
    <property type="project" value="UniProtKB-ARBA"/>
</dbReference>
<keyword evidence="3" id="KW-0378">Hydrolase</keyword>
<dbReference type="STRING" id="34506.A0A090LRJ2"/>
<comment type="similarity">
    <text evidence="1">Belongs to the DNA2/NAM7 helicase family.</text>
</comment>
<dbReference type="WormBase" id="SRAE_2000481500">
    <property type="protein sequence ID" value="SRP12200"/>
    <property type="gene ID" value="WBGene00265061"/>
</dbReference>
<dbReference type="OMA" id="YANICFL"/>
<evidence type="ECO:0000256" key="3">
    <source>
        <dbReference type="ARBA" id="ARBA00022801"/>
    </source>
</evidence>
<dbReference type="GO" id="GO:0016787">
    <property type="term" value="F:hydrolase activity"/>
    <property type="evidence" value="ECO:0007669"/>
    <property type="project" value="UniProtKB-KW"/>
</dbReference>
<evidence type="ECO:0000313" key="8">
    <source>
        <dbReference type="EMBL" id="CEF70181.1"/>
    </source>
</evidence>
<keyword evidence="9" id="KW-1185">Reference proteome</keyword>
<dbReference type="CTD" id="36382554"/>
<evidence type="ECO:0000313" key="11">
    <source>
        <dbReference type="WormBase" id="SRAE_2000481500"/>
    </source>
</evidence>
<feature type="domain" description="DNA2/NAM7 helicase helicase" evidence="6">
    <location>
        <begin position="265"/>
        <end position="506"/>
    </location>
</feature>
<dbReference type="WBParaSite" id="SRAE_2000481500.1">
    <property type="protein sequence ID" value="SRAE_2000481500.1"/>
    <property type="gene ID" value="WBGene00265061"/>
</dbReference>
<dbReference type="GO" id="GO:0005524">
    <property type="term" value="F:ATP binding"/>
    <property type="evidence" value="ECO:0007669"/>
    <property type="project" value="UniProtKB-KW"/>
</dbReference>
<gene>
    <name evidence="8 10 11" type="ORF">SRAE_2000481500</name>
</gene>
<dbReference type="InterPro" id="IPR047187">
    <property type="entry name" value="SF1_C_Upf1"/>
</dbReference>
<dbReference type="InterPro" id="IPR041679">
    <property type="entry name" value="DNA2/NAM7-like_C"/>
</dbReference>
<evidence type="ECO:0000259" key="7">
    <source>
        <dbReference type="Pfam" id="PF13087"/>
    </source>
</evidence>
<dbReference type="FunFam" id="3.40.50.300:FF:000326">
    <property type="entry name" value="P-loop containing nucleoside triphosphate hydrolase"/>
    <property type="match status" value="1"/>
</dbReference>
<organism evidence="8">
    <name type="scientific">Strongyloides ratti</name>
    <name type="common">Parasitic roundworm</name>
    <dbReference type="NCBI Taxonomy" id="34506"/>
    <lineage>
        <taxon>Eukaryota</taxon>
        <taxon>Metazoa</taxon>
        <taxon>Ecdysozoa</taxon>
        <taxon>Nematoda</taxon>
        <taxon>Chromadorea</taxon>
        <taxon>Rhabditida</taxon>
        <taxon>Tylenchina</taxon>
        <taxon>Panagrolaimomorpha</taxon>
        <taxon>Strongyloidoidea</taxon>
        <taxon>Strongyloididae</taxon>
        <taxon>Strongyloides</taxon>
    </lineage>
</organism>
<evidence type="ECO:0000259" key="6">
    <source>
        <dbReference type="Pfam" id="PF13086"/>
    </source>
</evidence>
<evidence type="ECO:0000256" key="1">
    <source>
        <dbReference type="ARBA" id="ARBA00007913"/>
    </source>
</evidence>
<dbReference type="Gene3D" id="3.40.50.300">
    <property type="entry name" value="P-loop containing nucleotide triphosphate hydrolases"/>
    <property type="match status" value="2"/>
</dbReference>
<reference evidence="8 9" key="1">
    <citation type="submission" date="2014-09" db="EMBL/GenBank/DDBJ databases">
        <authorList>
            <person name="Martin A.A."/>
        </authorList>
    </citation>
    <scope>NUCLEOTIDE SEQUENCE</scope>
    <source>
        <strain evidence="9">ED321</strain>
        <strain evidence="8">ED321 Heterogonic</strain>
    </source>
</reference>
<keyword evidence="2" id="KW-0547">Nucleotide-binding</keyword>
<reference evidence="10" key="2">
    <citation type="submission" date="2020-12" db="UniProtKB">
        <authorList>
            <consortium name="WormBaseParasite"/>
        </authorList>
    </citation>
    <scope>IDENTIFICATION</scope>
</reference>
<dbReference type="AlphaFoldDB" id="A0A090LRJ2"/>
<evidence type="ECO:0000256" key="4">
    <source>
        <dbReference type="ARBA" id="ARBA00022806"/>
    </source>
</evidence>
<name>A0A090LRJ2_STRRB</name>
<keyword evidence="4" id="KW-0347">Helicase</keyword>
<dbReference type="Pfam" id="PF13087">
    <property type="entry name" value="AAA_12"/>
    <property type="match status" value="1"/>
</dbReference>
<sequence>MEDLWSSSDDEMMRILSQRLQALSISKDTEHNDYLNNANITQKKINTLFPSYTKKRPFKSMEDLLTSCYEFTDNMRNLEQLNKDLSEYTLDYPKYQNCLKDCSATRLSGYIDFERSVDFYSLSKVGYEVGERCILQFIVVGKKGNNEYEKILKFYANICFLEFKDEMSETIQASFEFERNIGAPEDEEELKKLIAETDIIKISLDPENGICFESFDKMCSFLEPLWKTNLGRTLKMLLIDGYFHCHEVYKDFNTNEHWVATALGLNKEQSNALTLVENGYPLSFIQSPPGTGKTTTASSIVYANPQYKYVITAESNKGCDAISDTIEKMKKMRPYISSFNDLYACNAKKVKPVRIYSATAKIKKRNISNYCESKLKLSREFIFSEKLSPVDFSVLSEYAKVSQVIEERKRHQLTFNEISKLKKSLSVLEDRRSKIFMRVYDPNAYIMTTRYAVKHFKRNYSDCKDPDVVIVDEGGQMSLWHFILLAACFPYAKFAIFGDTKQLPPYLPIEYTPELTHRVLTYSIIDFLEFMDETPKVELNVSYRMHPELLGLVSRTFYDNKLFPGVPETMRSIVVSRLKMPNNSPMAWFDTKGCEHRMDMKTSTSNDKEAYFTTEFVKLLLASGYQPSQIGIICMYKAQVSKIYNFLLNPQITIDTVDAFQGNEKDIIIICTSKTAKNNFDKCSDFLGDSRRINVAISRARCALFIFGDFDFLTKNFNWSAVAKFFKVSKAIDSANNMNLLFPNNTSFSY</sequence>
<dbReference type="RefSeq" id="XP_024509380.1">
    <property type="nucleotide sequence ID" value="XM_024643743.1"/>
</dbReference>